<evidence type="ECO:0000259" key="1">
    <source>
        <dbReference type="Pfam" id="PF01261"/>
    </source>
</evidence>
<dbReference type="Proteomes" id="UP000621560">
    <property type="component" value="Unassembled WGS sequence"/>
</dbReference>
<gene>
    <name evidence="2" type="ORF">IDH44_07290</name>
</gene>
<proteinExistence type="predicted"/>
<accession>A0A927BT19</accession>
<organism evidence="2 3">
    <name type="scientific">Paenibacillus sabuli</name>
    <dbReference type="NCBI Taxonomy" id="2772509"/>
    <lineage>
        <taxon>Bacteria</taxon>
        <taxon>Bacillati</taxon>
        <taxon>Bacillota</taxon>
        <taxon>Bacilli</taxon>
        <taxon>Bacillales</taxon>
        <taxon>Paenibacillaceae</taxon>
        <taxon>Paenibacillus</taxon>
    </lineage>
</organism>
<dbReference type="AlphaFoldDB" id="A0A927BT19"/>
<evidence type="ECO:0000313" key="2">
    <source>
        <dbReference type="EMBL" id="MBD2844989.1"/>
    </source>
</evidence>
<dbReference type="InterPro" id="IPR036237">
    <property type="entry name" value="Xyl_isomerase-like_sf"/>
</dbReference>
<keyword evidence="3" id="KW-1185">Reference proteome</keyword>
<reference evidence="2" key="1">
    <citation type="submission" date="2020-09" db="EMBL/GenBank/DDBJ databases">
        <title>A novel bacterium of genus Paenibacillus, isolated from South China Sea.</title>
        <authorList>
            <person name="Huang H."/>
            <person name="Mo K."/>
            <person name="Hu Y."/>
        </authorList>
    </citation>
    <scope>NUCLEOTIDE SEQUENCE</scope>
    <source>
        <strain evidence="2">IB182496</strain>
    </source>
</reference>
<dbReference type="RefSeq" id="WP_190916157.1">
    <property type="nucleotide sequence ID" value="NZ_JACXIZ010000013.1"/>
</dbReference>
<dbReference type="InterPro" id="IPR013022">
    <property type="entry name" value="Xyl_isomerase-like_TIM-brl"/>
</dbReference>
<keyword evidence="2" id="KW-0413">Isomerase</keyword>
<comment type="caution">
    <text evidence="2">The sequence shown here is derived from an EMBL/GenBank/DDBJ whole genome shotgun (WGS) entry which is preliminary data.</text>
</comment>
<name>A0A927BT19_9BACL</name>
<dbReference type="PANTHER" id="PTHR12110">
    <property type="entry name" value="HYDROXYPYRUVATE ISOMERASE"/>
    <property type="match status" value="1"/>
</dbReference>
<dbReference type="GO" id="GO:0016853">
    <property type="term" value="F:isomerase activity"/>
    <property type="evidence" value="ECO:0007669"/>
    <property type="project" value="UniProtKB-KW"/>
</dbReference>
<dbReference type="InterPro" id="IPR050312">
    <property type="entry name" value="IolE/XylAMocC-like"/>
</dbReference>
<protein>
    <submittedName>
        <fullName evidence="2">Sugar phosphate isomerase/epimerase</fullName>
    </submittedName>
</protein>
<sequence>MNVAVNSWSLEKELGALRMMEWSDVVADRVMHEEEQPEAMTLTELCARLGQSGYRGLELTYAQIKDMSDDAMLDLRGAAKVSNVELSSLLLDYGDLSSDDEVRRQADLKWYKEWIDAASKAGFTRVRVPGGDSAPDDAAALSRAADGLSELAAYSERYGVLVVTENLGELLSTSANCQQLLEQCKGRVGFTADFGNFRTDKYKQLAEVLPYAETVHAKAETDSAGALDEADFKRCIALCVEAGFSGSYALTYLGQGDAWERLTQMRSLAEEALAATQA</sequence>
<dbReference type="PANTHER" id="PTHR12110:SF53">
    <property type="entry name" value="BLR5974 PROTEIN"/>
    <property type="match status" value="1"/>
</dbReference>
<dbReference type="Pfam" id="PF01261">
    <property type="entry name" value="AP_endonuc_2"/>
    <property type="match status" value="1"/>
</dbReference>
<evidence type="ECO:0000313" key="3">
    <source>
        <dbReference type="Proteomes" id="UP000621560"/>
    </source>
</evidence>
<dbReference type="EMBL" id="JACXIZ010000013">
    <property type="protein sequence ID" value="MBD2844989.1"/>
    <property type="molecule type" value="Genomic_DNA"/>
</dbReference>
<dbReference type="SUPFAM" id="SSF51658">
    <property type="entry name" value="Xylose isomerase-like"/>
    <property type="match status" value="1"/>
</dbReference>
<dbReference type="Gene3D" id="3.20.20.150">
    <property type="entry name" value="Divalent-metal-dependent TIM barrel enzymes"/>
    <property type="match status" value="1"/>
</dbReference>
<feature type="domain" description="Xylose isomerase-like TIM barrel" evidence="1">
    <location>
        <begin position="51"/>
        <end position="219"/>
    </location>
</feature>